<evidence type="ECO:0000313" key="2">
    <source>
        <dbReference type="EMBL" id="CEK48214.1"/>
    </source>
</evidence>
<sequence>IPHTSETNFSLSNEVINLESVQKDSDKFVMEDTIDNGKTDFDDQKYKYPEGVDEKLNESKGESDSFEKSSEGESESDEDSDLGMTFPRNPVISNENQLATISKTEIEN</sequence>
<feature type="compositionally biased region" description="Polar residues" evidence="1">
    <location>
        <begin position="91"/>
        <end position="108"/>
    </location>
</feature>
<accession>A0A0B6XWD6</accession>
<feature type="region of interest" description="Disordered" evidence="1">
    <location>
        <begin position="34"/>
        <end position="108"/>
    </location>
</feature>
<dbReference type="EMBL" id="HACG01001349">
    <property type="protein sequence ID" value="CEK48214.1"/>
    <property type="molecule type" value="Transcribed_RNA"/>
</dbReference>
<proteinExistence type="predicted"/>
<evidence type="ECO:0000256" key="1">
    <source>
        <dbReference type="SAM" id="MobiDB-lite"/>
    </source>
</evidence>
<feature type="compositionally biased region" description="Basic and acidic residues" evidence="1">
    <location>
        <begin position="34"/>
        <end position="71"/>
    </location>
</feature>
<gene>
    <name evidence="2" type="primary">ORF3392</name>
</gene>
<dbReference type="AlphaFoldDB" id="A0A0B6XWD6"/>
<protein>
    <submittedName>
        <fullName evidence="2">Uncharacterized protein</fullName>
    </submittedName>
</protein>
<name>A0A0B6XWD6_9EUPU</name>
<feature type="compositionally biased region" description="Acidic residues" evidence="1">
    <location>
        <begin position="72"/>
        <end position="81"/>
    </location>
</feature>
<feature type="non-terminal residue" evidence="2">
    <location>
        <position position="1"/>
    </location>
</feature>
<feature type="non-terminal residue" evidence="2">
    <location>
        <position position="108"/>
    </location>
</feature>
<reference evidence="2" key="1">
    <citation type="submission" date="2014-12" db="EMBL/GenBank/DDBJ databases">
        <title>Insight into the proteome of Arion vulgaris.</title>
        <authorList>
            <person name="Aradska J."/>
            <person name="Bulat T."/>
            <person name="Smidak R."/>
            <person name="Sarate P."/>
            <person name="Gangsoo J."/>
            <person name="Sialana F."/>
            <person name="Bilban M."/>
            <person name="Lubec G."/>
        </authorList>
    </citation>
    <scope>NUCLEOTIDE SEQUENCE</scope>
    <source>
        <tissue evidence="2">Skin</tissue>
    </source>
</reference>
<organism evidence="2">
    <name type="scientific">Arion vulgaris</name>
    <dbReference type="NCBI Taxonomy" id="1028688"/>
    <lineage>
        <taxon>Eukaryota</taxon>
        <taxon>Metazoa</taxon>
        <taxon>Spiralia</taxon>
        <taxon>Lophotrochozoa</taxon>
        <taxon>Mollusca</taxon>
        <taxon>Gastropoda</taxon>
        <taxon>Heterobranchia</taxon>
        <taxon>Euthyneura</taxon>
        <taxon>Panpulmonata</taxon>
        <taxon>Eupulmonata</taxon>
        <taxon>Stylommatophora</taxon>
        <taxon>Helicina</taxon>
        <taxon>Arionoidea</taxon>
        <taxon>Arionidae</taxon>
        <taxon>Arion</taxon>
    </lineage>
</organism>